<sequence length="141" mass="16404">MAHEEIRRLTDELDILRKAHQNDPEVLKAQQEADRLREEVKKLKDADLLELQKAKDHNQRLDKENLALRNRVRSLDSQRKMLQETVEQLRNDQQAESSETEVLLSQAISGLQSPHQMAPSVCHVQNNALELKTPEEIHARY</sequence>
<reference evidence="2" key="1">
    <citation type="submission" date="2021-06" db="EMBL/GenBank/DDBJ databases">
        <authorList>
            <consortium name="Wellcome Sanger Institute Data Sharing"/>
        </authorList>
    </citation>
    <scope>NUCLEOTIDE SEQUENCE [LARGE SCALE GENOMIC DNA]</scope>
</reference>
<evidence type="ECO:0000313" key="3">
    <source>
        <dbReference type="Proteomes" id="UP000694620"/>
    </source>
</evidence>
<dbReference type="Proteomes" id="UP000694620">
    <property type="component" value="Chromosome 8"/>
</dbReference>
<proteinExistence type="predicted"/>
<evidence type="ECO:0000256" key="1">
    <source>
        <dbReference type="SAM" id="Coils"/>
    </source>
</evidence>
<name>A0A8C4S548_ERPCA</name>
<dbReference type="PANTHER" id="PTHR34479">
    <property type="entry name" value="COILED-COIL DOMAIN-CONTAINING PROTEIN 30"/>
    <property type="match status" value="1"/>
</dbReference>
<protein>
    <submittedName>
        <fullName evidence="2">Uncharacterized protein</fullName>
    </submittedName>
</protein>
<feature type="coiled-coil region" evidence="1">
    <location>
        <begin position="26"/>
        <end position="99"/>
    </location>
</feature>
<reference evidence="2" key="3">
    <citation type="submission" date="2025-09" db="UniProtKB">
        <authorList>
            <consortium name="Ensembl"/>
        </authorList>
    </citation>
    <scope>IDENTIFICATION</scope>
</reference>
<dbReference type="PANTHER" id="PTHR34479:SF1">
    <property type="entry name" value="COILED-COIL DOMAIN-CONTAINING PROTEIN 30"/>
    <property type="match status" value="1"/>
</dbReference>
<accession>A0A8C4S548</accession>
<dbReference type="AlphaFoldDB" id="A0A8C4S548"/>
<keyword evidence="1" id="KW-0175">Coiled coil</keyword>
<evidence type="ECO:0000313" key="2">
    <source>
        <dbReference type="Ensembl" id="ENSECRP00000011707.1"/>
    </source>
</evidence>
<reference evidence="2" key="2">
    <citation type="submission" date="2025-08" db="UniProtKB">
        <authorList>
            <consortium name="Ensembl"/>
        </authorList>
    </citation>
    <scope>IDENTIFICATION</scope>
</reference>
<dbReference type="GeneTree" id="ENSGT00390000000654"/>
<organism evidence="2 3">
    <name type="scientific">Erpetoichthys calabaricus</name>
    <name type="common">Rope fish</name>
    <name type="synonym">Calamoichthys calabaricus</name>
    <dbReference type="NCBI Taxonomy" id="27687"/>
    <lineage>
        <taxon>Eukaryota</taxon>
        <taxon>Metazoa</taxon>
        <taxon>Chordata</taxon>
        <taxon>Craniata</taxon>
        <taxon>Vertebrata</taxon>
        <taxon>Euteleostomi</taxon>
        <taxon>Actinopterygii</taxon>
        <taxon>Polypteriformes</taxon>
        <taxon>Polypteridae</taxon>
        <taxon>Erpetoichthys</taxon>
    </lineage>
</organism>
<dbReference type="InterPro" id="IPR052825">
    <property type="entry name" value="CCD-Prefoldin_beta-like"/>
</dbReference>
<dbReference type="Ensembl" id="ENSECRT00000011898.1">
    <property type="protein sequence ID" value="ENSECRP00000011707.1"/>
    <property type="gene ID" value="ENSECRG00000007798.1"/>
</dbReference>
<keyword evidence="3" id="KW-1185">Reference proteome</keyword>